<evidence type="ECO:0000256" key="2">
    <source>
        <dbReference type="ARBA" id="ARBA00022670"/>
    </source>
</evidence>
<evidence type="ECO:0000256" key="5">
    <source>
        <dbReference type="ARBA" id="ARBA00023180"/>
    </source>
</evidence>
<evidence type="ECO:0000313" key="6">
    <source>
        <dbReference type="EMBL" id="AEY58826.1"/>
    </source>
</evidence>
<dbReference type="GO" id="GO:0006508">
    <property type="term" value="P:proteolysis"/>
    <property type="evidence" value="ECO:0007669"/>
    <property type="project" value="UniProtKB-KW"/>
</dbReference>
<name>V9IED2_APICE</name>
<dbReference type="InterPro" id="IPR008758">
    <property type="entry name" value="Peptidase_S28"/>
</dbReference>
<evidence type="ECO:0000256" key="1">
    <source>
        <dbReference type="ARBA" id="ARBA00011079"/>
    </source>
</evidence>
<dbReference type="EMBL" id="JR039752">
    <property type="protein sequence ID" value="AEY58826.1"/>
    <property type="molecule type" value="mRNA"/>
</dbReference>
<keyword evidence="5" id="KW-0325">Glycoprotein</keyword>
<proteinExistence type="evidence at transcript level"/>
<dbReference type="Gene3D" id="3.40.50.1820">
    <property type="entry name" value="alpha/beta hydrolase"/>
    <property type="match status" value="1"/>
</dbReference>
<dbReference type="InterPro" id="IPR029058">
    <property type="entry name" value="AB_hydrolase_fold"/>
</dbReference>
<keyword evidence="4" id="KW-0378">Hydrolase</keyword>
<keyword evidence="2 6" id="KW-0645">Protease</keyword>
<dbReference type="GO" id="GO:0008239">
    <property type="term" value="F:dipeptidyl-peptidase activity"/>
    <property type="evidence" value="ECO:0007669"/>
    <property type="project" value="TreeGrafter"/>
</dbReference>
<comment type="similarity">
    <text evidence="1">Belongs to the peptidase S28 family.</text>
</comment>
<reference evidence="6" key="1">
    <citation type="submission" date="2011-11" db="EMBL/GenBank/DDBJ databases">
        <title>Decoding the brain transcriptome of the Eastern honeybee (Apis cerana) based on pyrosequencing.</title>
        <authorList>
            <person name="Sun L."/>
            <person name="Zheng H."/>
            <person name="Wang Y."/>
            <person name="Xie X."/>
            <person name="Zhu Y."/>
            <person name="Gu W."/>
            <person name="Wang S."/>
        </authorList>
    </citation>
    <scope>NUCLEOTIDE SEQUENCE</scope>
    <source>
        <tissue evidence="6">Brain</tissue>
    </source>
</reference>
<dbReference type="Gene3D" id="1.20.120.980">
    <property type="entry name" value="Serine carboxypeptidase S28, SKS domain"/>
    <property type="match status" value="1"/>
</dbReference>
<evidence type="ECO:0000256" key="3">
    <source>
        <dbReference type="ARBA" id="ARBA00022729"/>
    </source>
</evidence>
<accession>V9IED2</accession>
<dbReference type="Pfam" id="PF05577">
    <property type="entry name" value="Peptidase_S28"/>
    <property type="match status" value="1"/>
</dbReference>
<gene>
    <name evidence="6" type="ORF">ACCB01460</name>
</gene>
<sequence>MANMTIESACDILTNDSLGIAIDRLAILSTKILNASKEKCLDYMYNKMIHKLRNVTWANEEAEGGRQWMYQTCTEFGFFQTSTARPKLFSETFPIDFFVQQCIDVFGPRYNIHLLNSAINRTNILYGALNLKVTNVVFVHGSIDPWHVLGLTKSSNPQMPVIYINGTAHCANMYPSSKDDPPQLKTARVKIGNLISQWLRN</sequence>
<dbReference type="InterPro" id="IPR042269">
    <property type="entry name" value="Ser_carbopepase_S28_SKS"/>
</dbReference>
<evidence type="ECO:0000256" key="4">
    <source>
        <dbReference type="ARBA" id="ARBA00022801"/>
    </source>
</evidence>
<dbReference type="AlphaFoldDB" id="V9IED2"/>
<dbReference type="PANTHER" id="PTHR11010:SF117">
    <property type="entry name" value="SERINE PROTEASE 16"/>
    <property type="match status" value="1"/>
</dbReference>
<protein>
    <submittedName>
        <fullName evidence="6">Putative serine protease K12H4.7</fullName>
    </submittedName>
</protein>
<organism evidence="6">
    <name type="scientific">Apis cerana</name>
    <name type="common">Indian honeybee</name>
    <dbReference type="NCBI Taxonomy" id="7461"/>
    <lineage>
        <taxon>Eukaryota</taxon>
        <taxon>Metazoa</taxon>
        <taxon>Ecdysozoa</taxon>
        <taxon>Arthropoda</taxon>
        <taxon>Hexapoda</taxon>
        <taxon>Insecta</taxon>
        <taxon>Pterygota</taxon>
        <taxon>Neoptera</taxon>
        <taxon>Endopterygota</taxon>
        <taxon>Hymenoptera</taxon>
        <taxon>Apocrita</taxon>
        <taxon>Aculeata</taxon>
        <taxon>Apoidea</taxon>
        <taxon>Anthophila</taxon>
        <taxon>Apidae</taxon>
        <taxon>Apis</taxon>
    </lineage>
</organism>
<dbReference type="PANTHER" id="PTHR11010">
    <property type="entry name" value="PROTEASE S28 PRO-X CARBOXYPEPTIDASE-RELATED"/>
    <property type="match status" value="1"/>
</dbReference>
<dbReference type="GO" id="GO:0070008">
    <property type="term" value="F:serine-type exopeptidase activity"/>
    <property type="evidence" value="ECO:0007669"/>
    <property type="project" value="InterPro"/>
</dbReference>
<keyword evidence="3" id="KW-0732">Signal</keyword>